<accession>I0Z470</accession>
<dbReference type="PANTHER" id="PTHR31566">
    <property type="entry name" value="CYTOCHROME C BIOGENESIS PROTEIN CCS1, CHLOROPLASTIC"/>
    <property type="match status" value="1"/>
</dbReference>
<keyword evidence="9" id="KW-1185">Reference proteome</keyword>
<evidence type="ECO:0000313" key="9">
    <source>
        <dbReference type="Proteomes" id="UP000007264"/>
    </source>
</evidence>
<dbReference type="Pfam" id="PF05140">
    <property type="entry name" value="ResB"/>
    <property type="match status" value="2"/>
</dbReference>
<protein>
    <submittedName>
        <fullName evidence="8">ResB-domain-containing protein</fullName>
    </submittedName>
</protein>
<dbReference type="HAMAP" id="MF_01392">
    <property type="entry name" value="CytC_Ccs1"/>
    <property type="match status" value="1"/>
</dbReference>
<evidence type="ECO:0000259" key="7">
    <source>
        <dbReference type="Pfam" id="PF09273"/>
    </source>
</evidence>
<gene>
    <name evidence="8" type="ORF">COCSUDRAFT_46714</name>
</gene>
<dbReference type="KEGG" id="csl:COCSUDRAFT_46714"/>
<keyword evidence="3" id="KW-0201">Cytochrome c-type biogenesis</keyword>
<dbReference type="SUPFAM" id="SSF81822">
    <property type="entry name" value="RuBisCo LSMT C-terminal, substrate-binding domain"/>
    <property type="match status" value="1"/>
</dbReference>
<evidence type="ECO:0000313" key="8">
    <source>
        <dbReference type="EMBL" id="EIE25439.1"/>
    </source>
</evidence>
<dbReference type="AlphaFoldDB" id="I0Z470"/>
<feature type="domain" description="ResB-like" evidence="6">
    <location>
        <begin position="437"/>
        <end position="713"/>
    </location>
</feature>
<proteinExistence type="inferred from homology"/>
<dbReference type="InterPro" id="IPR015353">
    <property type="entry name" value="Rubisco_LSMT_subst-bd"/>
</dbReference>
<dbReference type="eggNOG" id="KOG1337">
    <property type="taxonomic scope" value="Eukaryota"/>
</dbReference>
<dbReference type="InterPro" id="IPR023494">
    <property type="entry name" value="Cyt_c_bgen_Ccs1/CcsB/ResB"/>
</dbReference>
<dbReference type="STRING" id="574566.I0Z470"/>
<dbReference type="GO" id="GO:0016020">
    <property type="term" value="C:membrane"/>
    <property type="evidence" value="ECO:0007669"/>
    <property type="project" value="UniProtKB-SubCell"/>
</dbReference>
<dbReference type="InterPro" id="IPR036464">
    <property type="entry name" value="Rubisco_LSMT_subst-bd_sf"/>
</dbReference>
<dbReference type="GeneID" id="17043441"/>
<evidence type="ECO:0000256" key="3">
    <source>
        <dbReference type="ARBA" id="ARBA00022748"/>
    </source>
</evidence>
<evidence type="ECO:0000256" key="4">
    <source>
        <dbReference type="ARBA" id="ARBA00022989"/>
    </source>
</evidence>
<dbReference type="OrthoDB" id="565797at2759"/>
<sequence>MVCINTTNRPLIRLFGPKKEVTGNAYRIHLPGSLEDWLTHRGLPPQKVAISHEIPEGRGLVATRRVRKHEKLLNVPAQLLLTADVALQHSAYGGLLESCGVPAWSVLATFLAETRRQPEGDKNVWGQYVDALPSQTGCVLEWASEEVDLLRGTAAMRAADEIIAACSASVAELAPILRESASMPGGPLTEQDLRWGFSMLLSRLIRLPGKQDLEACVYVSYGQKSDTQLLLSYGFMPAPLSNPHSACNLRLSLQRDDPCFDAKRALLEEAGHSACMEFPLRLDSLPQKLINYAAFLCTEAPDRRVVSQIDQTGVVDGSARKGAINLITKECKVALTAIPATLAADQEALNNIMAQLAGKDILNVTSLQRRADILKVRINERKILNKNLFTLRQAPPLSQEGLSIGKLKSRGSPPAATPSPVKVVWNRVLRQLSSLPLAIGELAVIALFSAIGTVIEQNRSLAYYMKNYPDGPDKVIGFVDWQLIKALQWDHIYSANYFLALMALLAASLAACTSTRQWPMVRVARRWRFAQTPERVYAMAKEGTAAALPNADVRLMGQALQQSGYQVFLRDGSLYAFKGLAGKLGPIGVHAAMLLVMAGVTYGCLAGLKGTAMVPEGGDFIFSQALSPRSALARQPRGAAAMLHVNSFDVKYREDGSVDQFVSDLSVFDGQGREQLRKSISVNDPLRYQGITAYQTDYSMAALTVRAPGSPLQPADGSAFNLPMASLDGKPGVKGKLWATFVPMEPPPADLRSTKPRGVSIVARDFQTVALYKMDGTFAGIRRPGSQKPIEVDGMTIIVDDIVGSTGLELKVDPGVPYVYAGFAGLMITTLVSYLSHSQIWALQEGSLLHVGGRSNRATVTFALELDDLMNSIPEQRPSVEAQRTIAEN</sequence>
<dbReference type="Gene3D" id="3.90.1410.10">
    <property type="entry name" value="set domain protein methyltransferase, domain 1"/>
    <property type="match status" value="1"/>
</dbReference>
<dbReference type="InterPro" id="IPR007816">
    <property type="entry name" value="ResB-like_domain"/>
</dbReference>
<dbReference type="EMBL" id="AGSI01000004">
    <property type="protein sequence ID" value="EIE25439.1"/>
    <property type="molecule type" value="Genomic_DNA"/>
</dbReference>
<evidence type="ECO:0000256" key="2">
    <source>
        <dbReference type="ARBA" id="ARBA00022692"/>
    </source>
</evidence>
<feature type="domain" description="ResB-like" evidence="6">
    <location>
        <begin position="745"/>
        <end position="866"/>
    </location>
</feature>
<dbReference type="InterPro" id="IPR046341">
    <property type="entry name" value="SET_dom_sf"/>
</dbReference>
<keyword evidence="2" id="KW-0812">Transmembrane</keyword>
<keyword evidence="4" id="KW-1133">Transmembrane helix</keyword>
<dbReference type="GO" id="GO:0017004">
    <property type="term" value="P:cytochrome complex assembly"/>
    <property type="evidence" value="ECO:0007669"/>
    <property type="project" value="UniProtKB-KW"/>
</dbReference>
<keyword evidence="5" id="KW-0472">Membrane</keyword>
<dbReference type="RefSeq" id="XP_005649983.1">
    <property type="nucleotide sequence ID" value="XM_005649926.1"/>
</dbReference>
<dbReference type="Proteomes" id="UP000007264">
    <property type="component" value="Unassembled WGS sequence"/>
</dbReference>
<comment type="caution">
    <text evidence="8">The sequence shown here is derived from an EMBL/GenBank/DDBJ whole genome shotgun (WGS) entry which is preliminary data.</text>
</comment>
<dbReference type="PANTHER" id="PTHR31566:SF0">
    <property type="entry name" value="CYTOCHROME C BIOGENESIS PROTEIN CCS1, CHLOROPLASTIC"/>
    <property type="match status" value="1"/>
</dbReference>
<organism evidence="8 9">
    <name type="scientific">Coccomyxa subellipsoidea (strain C-169)</name>
    <name type="common">Green microalga</name>
    <dbReference type="NCBI Taxonomy" id="574566"/>
    <lineage>
        <taxon>Eukaryota</taxon>
        <taxon>Viridiplantae</taxon>
        <taxon>Chlorophyta</taxon>
        <taxon>core chlorophytes</taxon>
        <taxon>Trebouxiophyceae</taxon>
        <taxon>Trebouxiophyceae incertae sedis</taxon>
        <taxon>Coccomyxaceae</taxon>
        <taxon>Coccomyxa</taxon>
        <taxon>Coccomyxa subellipsoidea</taxon>
    </lineage>
</organism>
<dbReference type="SUPFAM" id="SSF82199">
    <property type="entry name" value="SET domain"/>
    <property type="match status" value="1"/>
</dbReference>
<evidence type="ECO:0000259" key="6">
    <source>
        <dbReference type="Pfam" id="PF05140"/>
    </source>
</evidence>
<evidence type="ECO:0000256" key="5">
    <source>
        <dbReference type="ARBA" id="ARBA00023136"/>
    </source>
</evidence>
<name>I0Z470_COCSC</name>
<reference evidence="8 9" key="1">
    <citation type="journal article" date="2012" name="Genome Biol.">
        <title>The genome of the polar eukaryotic microalga coccomyxa subellipsoidea reveals traits of cold adaptation.</title>
        <authorList>
            <person name="Blanc G."/>
            <person name="Agarkova I."/>
            <person name="Grimwood J."/>
            <person name="Kuo A."/>
            <person name="Brueggeman A."/>
            <person name="Dunigan D."/>
            <person name="Gurnon J."/>
            <person name="Ladunga I."/>
            <person name="Lindquist E."/>
            <person name="Lucas S."/>
            <person name="Pangilinan J."/>
            <person name="Proschold T."/>
            <person name="Salamov A."/>
            <person name="Schmutz J."/>
            <person name="Weeks D."/>
            <person name="Yamada T."/>
            <person name="Claverie J.M."/>
            <person name="Grigoriev I."/>
            <person name="Van Etten J."/>
            <person name="Lomsadze A."/>
            <person name="Borodovsky M."/>
        </authorList>
    </citation>
    <scope>NUCLEOTIDE SEQUENCE [LARGE SCALE GENOMIC DNA]</scope>
    <source>
        <strain evidence="8 9">C-169</strain>
    </source>
</reference>
<comment type="subcellular location">
    <subcellularLocation>
        <location evidence="1">Membrane</location>
        <topology evidence="1">Multi-pass membrane protein</topology>
    </subcellularLocation>
</comment>
<dbReference type="Gene3D" id="3.90.1420.10">
    <property type="entry name" value="Rubisco LSMT, substrate-binding domain"/>
    <property type="match status" value="1"/>
</dbReference>
<dbReference type="Pfam" id="PF09273">
    <property type="entry name" value="Rubis-subs-bind"/>
    <property type="match status" value="1"/>
</dbReference>
<evidence type="ECO:0000256" key="1">
    <source>
        <dbReference type="ARBA" id="ARBA00004141"/>
    </source>
</evidence>
<feature type="domain" description="Rubisco LSMT substrate-binding" evidence="7">
    <location>
        <begin position="255"/>
        <end position="384"/>
    </location>
</feature>